<evidence type="ECO:0000256" key="2">
    <source>
        <dbReference type="ARBA" id="ARBA00023015"/>
    </source>
</evidence>
<evidence type="ECO:0000256" key="3">
    <source>
        <dbReference type="ARBA" id="ARBA00023125"/>
    </source>
</evidence>
<evidence type="ECO:0000259" key="5">
    <source>
        <dbReference type="PROSITE" id="PS50931"/>
    </source>
</evidence>
<evidence type="ECO:0000313" key="7">
    <source>
        <dbReference type="Proteomes" id="UP001629246"/>
    </source>
</evidence>
<dbReference type="Gene3D" id="3.40.190.10">
    <property type="entry name" value="Periplasmic binding protein-like II"/>
    <property type="match status" value="2"/>
</dbReference>
<keyword evidence="2" id="KW-0805">Transcription regulation</keyword>
<keyword evidence="4" id="KW-0804">Transcription</keyword>
<dbReference type="InterPro" id="IPR036388">
    <property type="entry name" value="WH-like_DNA-bd_sf"/>
</dbReference>
<feature type="domain" description="HTH lysR-type" evidence="5">
    <location>
        <begin position="1"/>
        <end position="58"/>
    </location>
</feature>
<dbReference type="PANTHER" id="PTHR30346">
    <property type="entry name" value="TRANSCRIPTIONAL DUAL REGULATOR HCAR-RELATED"/>
    <property type="match status" value="1"/>
</dbReference>
<dbReference type="SUPFAM" id="SSF53850">
    <property type="entry name" value="Periplasmic binding protein-like II"/>
    <property type="match status" value="1"/>
</dbReference>
<sequence>MELRHLKYFIAVAEELHFAQAAERLGISPPTLTVQIQEIERSLQARLFLRSKRSVALTTAGAAFLEEARQTLAQFEHAQHVGRRAGRGETGRIEIGYVGSATFSGVLQQQLRRFRLAWPEVVLNARELVMDELPGLIEEGRVDVAFVRLPMHLSASLQVQVLWRDSFCVALPAEHPLAGVDLLLQPVKARELAEAAFIVPEQVLGTHEVGRRGRFEPRIVAAPGALVAVLSQVSLGEGVAIVPDVLASAVAMPNVVFRPLAGKPVTSEVAALFRKREFAPAVMHFIRQLQNDGKADGVN</sequence>
<dbReference type="Pfam" id="PF03466">
    <property type="entry name" value="LysR_substrate"/>
    <property type="match status" value="1"/>
</dbReference>
<dbReference type="CDD" id="cd08414">
    <property type="entry name" value="PBP2_LTTR_aromatics_like"/>
    <property type="match status" value="1"/>
</dbReference>
<evidence type="ECO:0000256" key="4">
    <source>
        <dbReference type="ARBA" id="ARBA00023163"/>
    </source>
</evidence>
<gene>
    <name evidence="6" type="ORF">PQR62_18630</name>
</gene>
<dbReference type="InterPro" id="IPR036390">
    <property type="entry name" value="WH_DNA-bd_sf"/>
</dbReference>
<protein>
    <submittedName>
        <fullName evidence="6">LysR substrate-binding domain-containing protein</fullName>
    </submittedName>
</protein>
<dbReference type="PANTHER" id="PTHR30346:SF30">
    <property type="entry name" value="SMALL NEUTRAL PROTEASE REGULATORY PROTEIN"/>
    <property type="match status" value="1"/>
</dbReference>
<comment type="caution">
    <text evidence="6">The sequence shown here is derived from an EMBL/GenBank/DDBJ whole genome shotgun (WGS) entry which is preliminary data.</text>
</comment>
<dbReference type="EMBL" id="JAQQFM010000008">
    <property type="protein sequence ID" value="MFL9926298.1"/>
    <property type="molecule type" value="Genomic_DNA"/>
</dbReference>
<dbReference type="SUPFAM" id="SSF46785">
    <property type="entry name" value="Winged helix' DNA-binding domain"/>
    <property type="match status" value="1"/>
</dbReference>
<organism evidence="6 7">
    <name type="scientific">Herbaspirillum lusitanum</name>
    <dbReference type="NCBI Taxonomy" id="213312"/>
    <lineage>
        <taxon>Bacteria</taxon>
        <taxon>Pseudomonadati</taxon>
        <taxon>Pseudomonadota</taxon>
        <taxon>Betaproteobacteria</taxon>
        <taxon>Burkholderiales</taxon>
        <taxon>Oxalobacteraceae</taxon>
        <taxon>Herbaspirillum</taxon>
    </lineage>
</organism>
<dbReference type="PROSITE" id="PS50931">
    <property type="entry name" value="HTH_LYSR"/>
    <property type="match status" value="1"/>
</dbReference>
<reference evidence="6 7" key="1">
    <citation type="journal article" date="2024" name="Chem. Sci.">
        <title>Discovery of megapolipeptins by genome mining of a Burkholderiales bacteria collection.</title>
        <authorList>
            <person name="Paulo B.S."/>
            <person name="Recchia M.J.J."/>
            <person name="Lee S."/>
            <person name="Fergusson C.H."/>
            <person name="Romanowski S.B."/>
            <person name="Hernandez A."/>
            <person name="Krull N."/>
            <person name="Liu D.Y."/>
            <person name="Cavanagh H."/>
            <person name="Bos A."/>
            <person name="Gray C.A."/>
            <person name="Murphy B.T."/>
            <person name="Linington R.G."/>
            <person name="Eustaquio A.S."/>
        </authorList>
    </citation>
    <scope>NUCLEOTIDE SEQUENCE [LARGE SCALE GENOMIC DNA]</scope>
    <source>
        <strain evidence="6 7">RL21-008-BIB-A</strain>
    </source>
</reference>
<keyword evidence="3" id="KW-0238">DNA-binding</keyword>
<dbReference type="InterPro" id="IPR000847">
    <property type="entry name" value="LysR_HTH_N"/>
</dbReference>
<name>A0ABW9ABM1_9BURK</name>
<proteinExistence type="inferred from homology"/>
<evidence type="ECO:0000256" key="1">
    <source>
        <dbReference type="ARBA" id="ARBA00009437"/>
    </source>
</evidence>
<dbReference type="RefSeq" id="WP_408159506.1">
    <property type="nucleotide sequence ID" value="NZ_JAQQFM010000008.1"/>
</dbReference>
<keyword evidence="7" id="KW-1185">Reference proteome</keyword>
<dbReference type="Gene3D" id="1.10.10.10">
    <property type="entry name" value="Winged helix-like DNA-binding domain superfamily/Winged helix DNA-binding domain"/>
    <property type="match status" value="1"/>
</dbReference>
<dbReference type="Proteomes" id="UP001629246">
    <property type="component" value="Unassembled WGS sequence"/>
</dbReference>
<evidence type="ECO:0000313" key="6">
    <source>
        <dbReference type="EMBL" id="MFL9926298.1"/>
    </source>
</evidence>
<accession>A0ABW9ABM1</accession>
<comment type="similarity">
    <text evidence="1">Belongs to the LysR transcriptional regulatory family.</text>
</comment>
<dbReference type="Pfam" id="PF00126">
    <property type="entry name" value="HTH_1"/>
    <property type="match status" value="1"/>
</dbReference>
<dbReference type="InterPro" id="IPR005119">
    <property type="entry name" value="LysR_subst-bd"/>
</dbReference>